<organism evidence="3 4">
    <name type="scientific">Cellulomonas carbonis T26</name>
    <dbReference type="NCBI Taxonomy" id="947969"/>
    <lineage>
        <taxon>Bacteria</taxon>
        <taxon>Bacillati</taxon>
        <taxon>Actinomycetota</taxon>
        <taxon>Actinomycetes</taxon>
        <taxon>Micrococcales</taxon>
        <taxon>Cellulomonadaceae</taxon>
        <taxon>Cellulomonas</taxon>
    </lineage>
</organism>
<dbReference type="InterPro" id="IPR005471">
    <property type="entry name" value="Tscrpt_reg_IclR_N"/>
</dbReference>
<dbReference type="Proteomes" id="UP000029839">
    <property type="component" value="Unassembled WGS sequence"/>
</dbReference>
<keyword evidence="4" id="KW-1185">Reference proteome</keyword>
<dbReference type="OrthoDB" id="7945987at2"/>
<comment type="caution">
    <text evidence="3">The sequence shown here is derived from an EMBL/GenBank/DDBJ whole genome shotgun (WGS) entry which is preliminary data.</text>
</comment>
<evidence type="ECO:0000313" key="4">
    <source>
        <dbReference type="Proteomes" id="UP000029839"/>
    </source>
</evidence>
<dbReference type="SUPFAM" id="SSF46785">
    <property type="entry name" value="Winged helix' DNA-binding domain"/>
    <property type="match status" value="1"/>
</dbReference>
<dbReference type="GO" id="GO:0006355">
    <property type="term" value="P:regulation of DNA-templated transcription"/>
    <property type="evidence" value="ECO:0007669"/>
    <property type="project" value="InterPro"/>
</dbReference>
<dbReference type="Gene3D" id="1.10.10.10">
    <property type="entry name" value="Winged helix-like DNA-binding domain superfamily/Winged helix DNA-binding domain"/>
    <property type="match status" value="1"/>
</dbReference>
<name>A0A0A0BRJ9_9CELL</name>
<feature type="compositionally biased region" description="Low complexity" evidence="1">
    <location>
        <begin position="1"/>
        <end position="10"/>
    </location>
</feature>
<dbReference type="EMBL" id="AXCY01000058">
    <property type="protein sequence ID" value="KGM10232.1"/>
    <property type="molecule type" value="Genomic_DNA"/>
</dbReference>
<evidence type="ECO:0000256" key="1">
    <source>
        <dbReference type="SAM" id="MobiDB-lite"/>
    </source>
</evidence>
<sequence>MPTDDAAAVPPDEPRPPGDGDREPAGGSIDADARALASVVRMRILRLCLDEALTNKEIAARLGRSPASTFHHVRMLAERGFLAAQEERRGARGAREVPYLSTRKSWDAPEIPGSYRVLVDAFLEELAEADPGTVWGARLGVRLGQEGWDLAKRRLAEVLQELADLPPEPGGTPYSLFLMGHEDAARLPRRDEPS</sequence>
<feature type="region of interest" description="Disordered" evidence="1">
    <location>
        <begin position="1"/>
        <end position="28"/>
    </location>
</feature>
<dbReference type="CDD" id="cd00090">
    <property type="entry name" value="HTH_ARSR"/>
    <property type="match status" value="1"/>
</dbReference>
<dbReference type="RefSeq" id="WP_052426291.1">
    <property type="nucleotide sequence ID" value="NZ_AXCY01000058.1"/>
</dbReference>
<accession>A0A0A0BRJ9</accession>
<protein>
    <submittedName>
        <fullName evidence="3">ArsR family transcriptional regulator</fullName>
    </submittedName>
</protein>
<dbReference type="InterPro" id="IPR036388">
    <property type="entry name" value="WH-like_DNA-bd_sf"/>
</dbReference>
<gene>
    <name evidence="3" type="ORF">N868_16075</name>
</gene>
<reference evidence="3 4" key="1">
    <citation type="submission" date="2013-08" db="EMBL/GenBank/DDBJ databases">
        <title>Genome sequencing of Cellulomonas carbonis T26.</title>
        <authorList>
            <person name="Chen F."/>
            <person name="Li Y."/>
            <person name="Wang G."/>
        </authorList>
    </citation>
    <scope>NUCLEOTIDE SEQUENCE [LARGE SCALE GENOMIC DNA]</scope>
    <source>
        <strain evidence="3 4">T26</strain>
    </source>
</reference>
<dbReference type="Pfam" id="PF09339">
    <property type="entry name" value="HTH_IclR"/>
    <property type="match status" value="1"/>
</dbReference>
<reference evidence="3 4" key="2">
    <citation type="journal article" date="2015" name="Stand. Genomic Sci.">
        <title>Draft genome sequence of Cellulomonas carbonis T26(T) and comparative analysis of six Cellulomonas genomes.</title>
        <authorList>
            <person name="Zhuang W."/>
            <person name="Zhang S."/>
            <person name="Xia X."/>
            <person name="Wang G."/>
        </authorList>
    </citation>
    <scope>NUCLEOTIDE SEQUENCE [LARGE SCALE GENOMIC DNA]</scope>
    <source>
        <strain evidence="3 4">T26</strain>
    </source>
</reference>
<proteinExistence type="predicted"/>
<feature type="compositionally biased region" description="Basic and acidic residues" evidence="1">
    <location>
        <begin position="12"/>
        <end position="24"/>
    </location>
</feature>
<dbReference type="InterPro" id="IPR036390">
    <property type="entry name" value="WH_DNA-bd_sf"/>
</dbReference>
<dbReference type="InterPro" id="IPR011991">
    <property type="entry name" value="ArsR-like_HTH"/>
</dbReference>
<dbReference type="AlphaFoldDB" id="A0A0A0BRJ9"/>
<evidence type="ECO:0000313" key="3">
    <source>
        <dbReference type="EMBL" id="KGM10232.1"/>
    </source>
</evidence>
<evidence type="ECO:0000259" key="2">
    <source>
        <dbReference type="Pfam" id="PF09339"/>
    </source>
</evidence>
<feature type="domain" description="HTH iclR-type" evidence="2">
    <location>
        <begin position="50"/>
        <end position="83"/>
    </location>
</feature>
<dbReference type="GO" id="GO:0003677">
    <property type="term" value="F:DNA binding"/>
    <property type="evidence" value="ECO:0007669"/>
    <property type="project" value="InterPro"/>
</dbReference>